<evidence type="ECO:0008006" key="4">
    <source>
        <dbReference type="Google" id="ProtNLM"/>
    </source>
</evidence>
<dbReference type="EMBL" id="JAAAIM010000035">
    <property type="protein sequence ID" value="KAG0297284.1"/>
    <property type="molecule type" value="Genomic_DNA"/>
</dbReference>
<accession>A0ABQ7KDW0</accession>
<proteinExistence type="predicted"/>
<keyword evidence="1" id="KW-0812">Transmembrane</keyword>
<name>A0ABQ7KDW0_9FUNG</name>
<evidence type="ECO:0000313" key="2">
    <source>
        <dbReference type="EMBL" id="KAG0297284.1"/>
    </source>
</evidence>
<keyword evidence="1" id="KW-1133">Transmembrane helix</keyword>
<organism evidence="2 3">
    <name type="scientific">Linnemannia gamsii</name>
    <dbReference type="NCBI Taxonomy" id="64522"/>
    <lineage>
        <taxon>Eukaryota</taxon>
        <taxon>Fungi</taxon>
        <taxon>Fungi incertae sedis</taxon>
        <taxon>Mucoromycota</taxon>
        <taxon>Mortierellomycotina</taxon>
        <taxon>Mortierellomycetes</taxon>
        <taxon>Mortierellales</taxon>
        <taxon>Mortierellaceae</taxon>
        <taxon>Linnemannia</taxon>
    </lineage>
</organism>
<dbReference type="PANTHER" id="PTHR28026:SF9">
    <property type="entry name" value="2-HYDROXY-PALMITIC ACID DIOXYGENASE MPO1"/>
    <property type="match status" value="1"/>
</dbReference>
<dbReference type="Proteomes" id="UP001194696">
    <property type="component" value="Unassembled WGS sequence"/>
</dbReference>
<feature type="transmembrane region" description="Helical" evidence="1">
    <location>
        <begin position="127"/>
        <end position="146"/>
    </location>
</feature>
<feature type="transmembrane region" description="Helical" evidence="1">
    <location>
        <begin position="158"/>
        <end position="178"/>
    </location>
</feature>
<dbReference type="Pfam" id="PF06127">
    <property type="entry name" value="Mpo1-like"/>
    <property type="match status" value="1"/>
</dbReference>
<keyword evidence="3" id="KW-1185">Reference proteome</keyword>
<comment type="caution">
    <text evidence="2">The sequence shown here is derived from an EMBL/GenBank/DDBJ whole genome shotgun (WGS) entry which is preliminary data.</text>
</comment>
<evidence type="ECO:0000313" key="3">
    <source>
        <dbReference type="Proteomes" id="UP001194696"/>
    </source>
</evidence>
<protein>
    <recommendedName>
        <fullName evidence="4">DUF962-domain-containing protein</fullName>
    </recommendedName>
</protein>
<evidence type="ECO:0000256" key="1">
    <source>
        <dbReference type="SAM" id="Phobius"/>
    </source>
</evidence>
<gene>
    <name evidence="2" type="ORF">BGZ96_007021</name>
</gene>
<reference evidence="2 3" key="1">
    <citation type="journal article" date="2020" name="Fungal Divers.">
        <title>Resolving the Mortierellaceae phylogeny through synthesis of multi-gene phylogenetics and phylogenomics.</title>
        <authorList>
            <person name="Vandepol N."/>
            <person name="Liber J."/>
            <person name="Desiro A."/>
            <person name="Na H."/>
            <person name="Kennedy M."/>
            <person name="Barry K."/>
            <person name="Grigoriev I.V."/>
            <person name="Miller A.N."/>
            <person name="O'Donnell K."/>
            <person name="Stajich J.E."/>
            <person name="Bonito G."/>
        </authorList>
    </citation>
    <scope>NUCLEOTIDE SEQUENCE [LARGE SCALE GENOMIC DNA]</scope>
    <source>
        <strain evidence="2 3">AD045</strain>
    </source>
</reference>
<feature type="transmembrane region" description="Helical" evidence="1">
    <location>
        <begin position="26"/>
        <end position="45"/>
    </location>
</feature>
<dbReference type="InterPro" id="IPR009305">
    <property type="entry name" value="Mpo1-like"/>
</dbReference>
<dbReference type="PANTHER" id="PTHR28026">
    <property type="entry name" value="DUF962 DOMAIN PROTEIN (AFU_ORTHOLOGUE AFUA_8G05310)"/>
    <property type="match status" value="1"/>
</dbReference>
<sequence length="211" mass="23293">MSRSQLLDLKYQMVLNGSYHRNPVNIGIHLFCIPLIVWTCLVWGANTGPLIASPSAAAVASGATIPVALSKLFEFAVPNISMIVMSFYVAWYIALDRPAGLLSAPIFLGLAKHATHFLATNPEANKIAIYVHVLSFLAQFVGHNIFEKRSVKLSKGTAVEAVLGPYFVLWVVLFFLGYRPQLKKEVDVLVKADIAAFHAREALEKKKRQSQ</sequence>
<keyword evidence="1" id="KW-0472">Membrane</keyword>
<feature type="transmembrane region" description="Helical" evidence="1">
    <location>
        <begin position="76"/>
        <end position="94"/>
    </location>
</feature>